<evidence type="ECO:0000313" key="3">
    <source>
        <dbReference type="Proteomes" id="UP000028545"/>
    </source>
</evidence>
<evidence type="ECO:0000313" key="2">
    <source>
        <dbReference type="EMBL" id="KEZ42048.1"/>
    </source>
</evidence>
<dbReference type="AlphaFoldDB" id="A0A084G3Y6"/>
<dbReference type="HOGENOM" id="CLU_107714_2_0_1"/>
<sequence length="135" mass="15916">MTHSYSFEKPALEVNGEIVQFLEDFYRISDTPGDHDNYVNQFADDATFIVAGKKNQGREEIMRQRLSMWEHVKARKHTIHRVYPYGNDATEFMIIGLVEYQLKTGEAKDVEWAGRARFVKSASGRWQFSFYRIWL</sequence>
<dbReference type="InterPro" id="IPR037401">
    <property type="entry name" value="SnoaL-like"/>
</dbReference>
<dbReference type="GeneID" id="27725536"/>
<dbReference type="PANTHER" id="PTHR39401">
    <property type="entry name" value="SNOAL-LIKE DOMAIN-CONTAINING PROTEIN"/>
    <property type="match status" value="1"/>
</dbReference>
<accession>A0A084G3Y6</accession>
<dbReference type="InterPro" id="IPR032710">
    <property type="entry name" value="NTF2-like_dom_sf"/>
</dbReference>
<dbReference type="PANTHER" id="PTHR39401:SF1">
    <property type="entry name" value="SNOAL-LIKE DOMAIN-CONTAINING PROTEIN"/>
    <property type="match status" value="1"/>
</dbReference>
<dbReference type="EMBL" id="JOWA01000103">
    <property type="protein sequence ID" value="KEZ42048.1"/>
    <property type="molecule type" value="Genomic_DNA"/>
</dbReference>
<proteinExistence type="predicted"/>
<evidence type="ECO:0000259" key="1">
    <source>
        <dbReference type="Pfam" id="PF12680"/>
    </source>
</evidence>
<comment type="caution">
    <text evidence="2">The sequence shown here is derived from an EMBL/GenBank/DDBJ whole genome shotgun (WGS) entry which is preliminary data.</text>
</comment>
<dbReference type="KEGG" id="sapo:SAPIO_CDS6464"/>
<dbReference type="SUPFAM" id="SSF54427">
    <property type="entry name" value="NTF2-like"/>
    <property type="match status" value="1"/>
</dbReference>
<feature type="domain" description="SnoaL-like" evidence="1">
    <location>
        <begin position="32"/>
        <end position="118"/>
    </location>
</feature>
<protein>
    <recommendedName>
        <fullName evidence="1">SnoaL-like domain-containing protein</fullName>
    </recommendedName>
</protein>
<dbReference type="OrthoDB" id="3468019at2759"/>
<dbReference type="OMA" id="KMRFYQV"/>
<dbReference type="Gene3D" id="3.10.450.50">
    <property type="match status" value="1"/>
</dbReference>
<dbReference type="Proteomes" id="UP000028545">
    <property type="component" value="Unassembled WGS sequence"/>
</dbReference>
<name>A0A084G3Y6_PSEDA</name>
<reference evidence="2 3" key="1">
    <citation type="journal article" date="2014" name="Genome Announc.">
        <title>Draft genome sequence of the pathogenic fungus Scedosporium apiospermum.</title>
        <authorList>
            <person name="Vandeputte P."/>
            <person name="Ghamrawi S."/>
            <person name="Rechenmann M."/>
            <person name="Iltis A."/>
            <person name="Giraud S."/>
            <person name="Fleury M."/>
            <person name="Thornton C."/>
            <person name="Delhaes L."/>
            <person name="Meyer W."/>
            <person name="Papon N."/>
            <person name="Bouchara J.P."/>
        </authorList>
    </citation>
    <scope>NUCLEOTIDE SEQUENCE [LARGE SCALE GENOMIC DNA]</scope>
    <source>
        <strain evidence="2 3">IHEM 14462</strain>
    </source>
</reference>
<dbReference type="VEuPathDB" id="FungiDB:SAPIO_CDS6464"/>
<dbReference type="Pfam" id="PF12680">
    <property type="entry name" value="SnoaL_2"/>
    <property type="match status" value="1"/>
</dbReference>
<gene>
    <name evidence="2" type="ORF">SAPIO_CDS6464</name>
</gene>
<dbReference type="RefSeq" id="XP_016641847.1">
    <property type="nucleotide sequence ID" value="XM_016788556.1"/>
</dbReference>
<organism evidence="2 3">
    <name type="scientific">Pseudallescheria apiosperma</name>
    <name type="common">Scedosporium apiospermum</name>
    <dbReference type="NCBI Taxonomy" id="563466"/>
    <lineage>
        <taxon>Eukaryota</taxon>
        <taxon>Fungi</taxon>
        <taxon>Dikarya</taxon>
        <taxon>Ascomycota</taxon>
        <taxon>Pezizomycotina</taxon>
        <taxon>Sordariomycetes</taxon>
        <taxon>Hypocreomycetidae</taxon>
        <taxon>Microascales</taxon>
        <taxon>Microascaceae</taxon>
        <taxon>Scedosporium</taxon>
    </lineage>
</organism>
<keyword evidence="3" id="KW-1185">Reference proteome</keyword>